<evidence type="ECO:0000313" key="2">
    <source>
        <dbReference type="Proteomes" id="UP001180845"/>
    </source>
</evidence>
<keyword evidence="2" id="KW-1185">Reference proteome</keyword>
<comment type="caution">
    <text evidence="1">The sequence shown here is derived from an EMBL/GenBank/DDBJ whole genome shotgun (WGS) entry which is preliminary data.</text>
</comment>
<accession>A0AAE3ZHM5</accession>
<organism evidence="1 2">
    <name type="scientific">Haloactinomyces albus</name>
    <dbReference type="NCBI Taxonomy" id="1352928"/>
    <lineage>
        <taxon>Bacteria</taxon>
        <taxon>Bacillati</taxon>
        <taxon>Actinomycetota</taxon>
        <taxon>Actinomycetes</taxon>
        <taxon>Actinopolysporales</taxon>
        <taxon>Actinopolysporaceae</taxon>
        <taxon>Haloactinomyces</taxon>
    </lineage>
</organism>
<reference evidence="1" key="1">
    <citation type="submission" date="2023-07" db="EMBL/GenBank/DDBJ databases">
        <title>Sequencing the genomes of 1000 actinobacteria strains.</title>
        <authorList>
            <person name="Klenk H.-P."/>
        </authorList>
    </citation>
    <scope>NUCLEOTIDE SEQUENCE</scope>
    <source>
        <strain evidence="1">DSM 45977</strain>
    </source>
</reference>
<dbReference type="Proteomes" id="UP001180845">
    <property type="component" value="Unassembled WGS sequence"/>
</dbReference>
<proteinExistence type="predicted"/>
<evidence type="ECO:0000313" key="1">
    <source>
        <dbReference type="EMBL" id="MDR7303382.1"/>
    </source>
</evidence>
<gene>
    <name evidence="1" type="ORF">JOF55_003563</name>
</gene>
<dbReference type="EMBL" id="JAVDXW010000001">
    <property type="protein sequence ID" value="MDR7303382.1"/>
    <property type="molecule type" value="Genomic_DNA"/>
</dbReference>
<protein>
    <submittedName>
        <fullName evidence="1">Uncharacterized protein</fullName>
    </submittedName>
</protein>
<sequence>MLPTLEGMVAQALADSAEQYATLDPGADQATRA</sequence>
<dbReference type="AlphaFoldDB" id="A0AAE3ZHM5"/>
<name>A0AAE3ZHM5_9ACTN</name>